<comment type="caution">
    <text evidence="7">The sequence shown here is derived from an EMBL/GenBank/DDBJ whole genome shotgun (WGS) entry which is preliminary data.</text>
</comment>
<evidence type="ECO:0000256" key="2">
    <source>
        <dbReference type="ARBA" id="ARBA00023172"/>
    </source>
</evidence>
<dbReference type="PROSITE" id="PS51898">
    <property type="entry name" value="TYR_RECOMBINASE"/>
    <property type="match status" value="1"/>
</dbReference>
<dbReference type="PANTHER" id="PTHR34605:SF4">
    <property type="entry name" value="DNA ADENINE METHYLTRANSFERASE"/>
    <property type="match status" value="1"/>
</dbReference>
<dbReference type="InterPro" id="IPR044068">
    <property type="entry name" value="CB"/>
</dbReference>
<evidence type="ECO:0000313" key="7">
    <source>
        <dbReference type="EMBL" id="MFC5821141.1"/>
    </source>
</evidence>
<dbReference type="CDD" id="cd00799">
    <property type="entry name" value="INT_Cre_C"/>
    <property type="match status" value="1"/>
</dbReference>
<proteinExistence type="predicted"/>
<organism evidence="7 8">
    <name type="scientific">Nonomuraea harbinensis</name>
    <dbReference type="NCBI Taxonomy" id="1286938"/>
    <lineage>
        <taxon>Bacteria</taxon>
        <taxon>Bacillati</taxon>
        <taxon>Actinomycetota</taxon>
        <taxon>Actinomycetes</taxon>
        <taxon>Streptosporangiales</taxon>
        <taxon>Streptosporangiaceae</taxon>
        <taxon>Nonomuraea</taxon>
    </lineage>
</organism>
<dbReference type="EMBL" id="JBHSNW010000030">
    <property type="protein sequence ID" value="MFC5821141.1"/>
    <property type="molecule type" value="Genomic_DNA"/>
</dbReference>
<evidence type="ECO:0000259" key="6">
    <source>
        <dbReference type="PROSITE" id="PS51900"/>
    </source>
</evidence>
<reference evidence="8" key="1">
    <citation type="journal article" date="2019" name="Int. J. Syst. Evol. Microbiol.">
        <title>The Global Catalogue of Microorganisms (GCM) 10K type strain sequencing project: providing services to taxonomists for standard genome sequencing and annotation.</title>
        <authorList>
            <consortium name="The Broad Institute Genomics Platform"/>
            <consortium name="The Broad Institute Genome Sequencing Center for Infectious Disease"/>
            <person name="Wu L."/>
            <person name="Ma J."/>
        </authorList>
    </citation>
    <scope>NUCLEOTIDE SEQUENCE [LARGE SCALE GENOMIC DNA]</scope>
    <source>
        <strain evidence="8">CGMCC 4.7106</strain>
    </source>
</reference>
<gene>
    <name evidence="7" type="ORF">ACFPUY_39135</name>
</gene>
<dbReference type="Proteomes" id="UP001596096">
    <property type="component" value="Unassembled WGS sequence"/>
</dbReference>
<dbReference type="InterPro" id="IPR013762">
    <property type="entry name" value="Integrase-like_cat_sf"/>
</dbReference>
<feature type="domain" description="Core-binding (CB)" evidence="6">
    <location>
        <begin position="21"/>
        <end position="110"/>
    </location>
</feature>
<dbReference type="InterPro" id="IPR002104">
    <property type="entry name" value="Integrase_catalytic"/>
</dbReference>
<dbReference type="SUPFAM" id="SSF56349">
    <property type="entry name" value="DNA breaking-rejoining enzymes"/>
    <property type="match status" value="1"/>
</dbReference>
<evidence type="ECO:0000259" key="5">
    <source>
        <dbReference type="PROSITE" id="PS51898"/>
    </source>
</evidence>
<dbReference type="PANTHER" id="PTHR34605">
    <property type="entry name" value="PHAGE_INTEGRASE DOMAIN-CONTAINING PROTEIN"/>
    <property type="match status" value="1"/>
</dbReference>
<dbReference type="Pfam" id="PF00589">
    <property type="entry name" value="Phage_integrase"/>
    <property type="match status" value="1"/>
</dbReference>
<dbReference type="Gene3D" id="1.10.443.10">
    <property type="entry name" value="Intergrase catalytic core"/>
    <property type="match status" value="1"/>
</dbReference>
<evidence type="ECO:0000256" key="3">
    <source>
        <dbReference type="PROSITE-ProRule" id="PRU01248"/>
    </source>
</evidence>
<dbReference type="Gene3D" id="1.10.150.130">
    <property type="match status" value="1"/>
</dbReference>
<keyword evidence="8" id="KW-1185">Reference proteome</keyword>
<dbReference type="InterPro" id="IPR011010">
    <property type="entry name" value="DNA_brk_join_enz"/>
</dbReference>
<sequence length="351" mass="37477">MTELARLDDDPTASLPTPVGAADRELTDAARARVAGGFAANTSRAYQRDWEAFTAWCAALGRSPLPATPETVTEYVTHLAATPTRKGTLPAPSTIERALACVQSRHKKAGLRLNAGFARLALRDYRKERATAGQRTRKAPTAELTVLRALIDTTDPATLVGLRDRVVLVLGFALMGRRSELATLDMTDLTFSADGLEVAIRRSKTDQDAIGEIVPLPYGSHPATCPVRVVQAWLAALEEHGVAEGPLLRAIDRHGRLSGTLGATMRGTGRMSGDGLNKIVRRAAKRAGLKDADTFTAHSLRAGGATAAAKAGASVSAIARHGRWSEKSPVVHGYIRIADKWRDNPMRGVGL</sequence>
<feature type="domain" description="Tyr recombinase" evidence="5">
    <location>
        <begin position="135"/>
        <end position="347"/>
    </location>
</feature>
<dbReference type="SUPFAM" id="SSF47823">
    <property type="entry name" value="lambda integrase-like, N-terminal domain"/>
    <property type="match status" value="1"/>
</dbReference>
<protein>
    <submittedName>
        <fullName evidence="7">Site-specific integrase</fullName>
    </submittedName>
</protein>
<dbReference type="RefSeq" id="WP_308249184.1">
    <property type="nucleotide sequence ID" value="NZ_JAHKRN010000053.1"/>
</dbReference>
<name>A0ABW1C8X3_9ACTN</name>
<keyword evidence="1 3" id="KW-0238">DNA-binding</keyword>
<evidence type="ECO:0000256" key="1">
    <source>
        <dbReference type="ARBA" id="ARBA00023125"/>
    </source>
</evidence>
<dbReference type="InterPro" id="IPR052925">
    <property type="entry name" value="Phage_Integrase-like_Recomb"/>
</dbReference>
<evidence type="ECO:0000256" key="4">
    <source>
        <dbReference type="SAM" id="MobiDB-lite"/>
    </source>
</evidence>
<dbReference type="InterPro" id="IPR010998">
    <property type="entry name" value="Integrase_recombinase_N"/>
</dbReference>
<keyword evidence="2" id="KW-0233">DNA recombination</keyword>
<dbReference type="PROSITE" id="PS51900">
    <property type="entry name" value="CB"/>
    <property type="match status" value="1"/>
</dbReference>
<feature type="region of interest" description="Disordered" evidence="4">
    <location>
        <begin position="1"/>
        <end position="20"/>
    </location>
</feature>
<evidence type="ECO:0000313" key="8">
    <source>
        <dbReference type="Proteomes" id="UP001596096"/>
    </source>
</evidence>
<accession>A0ABW1C8X3</accession>